<keyword evidence="2" id="KW-0808">Transferase</keyword>
<dbReference type="PANTHER" id="PTHR12729">
    <property type="entry name" value="TRNA(HIS) GUANYLYLTRANSFERASE-RELATED"/>
    <property type="match status" value="1"/>
</dbReference>
<dbReference type="OrthoDB" id="4547336at2"/>
<gene>
    <name evidence="2" type="ORF">CLV67_115150</name>
</gene>
<evidence type="ECO:0000259" key="1">
    <source>
        <dbReference type="Pfam" id="PF04446"/>
    </source>
</evidence>
<protein>
    <submittedName>
        <fullName evidence="2">tRNA(His)-5'-guanylyltransferase</fullName>
    </submittedName>
</protein>
<dbReference type="InterPro" id="IPR007537">
    <property type="entry name" value="tRNAHis_GuaTrfase_Thg1"/>
</dbReference>
<feature type="domain" description="tRNAHis guanylyltransferase catalytic" evidence="1">
    <location>
        <begin position="10"/>
        <end position="134"/>
    </location>
</feature>
<dbReference type="Proteomes" id="UP000239415">
    <property type="component" value="Unassembled WGS sequence"/>
</dbReference>
<keyword evidence="2" id="KW-0548">Nucleotidyltransferase</keyword>
<dbReference type="GO" id="GO:0006400">
    <property type="term" value="P:tRNA modification"/>
    <property type="evidence" value="ECO:0007669"/>
    <property type="project" value="InterPro"/>
</dbReference>
<dbReference type="EMBL" id="PVMZ01000015">
    <property type="protein sequence ID" value="PRX17647.1"/>
    <property type="molecule type" value="Genomic_DNA"/>
</dbReference>
<dbReference type="GO" id="GO:0000287">
    <property type="term" value="F:magnesium ion binding"/>
    <property type="evidence" value="ECO:0007669"/>
    <property type="project" value="InterPro"/>
</dbReference>
<dbReference type="InterPro" id="IPR024956">
    <property type="entry name" value="tRNAHis_GuaTrfase_cat"/>
</dbReference>
<sequence length="257" mass="28309">MAAPNDSLGNRMKAYERVTRTVLPPRTHTIVRADGRAFHTYLRDSVKPFDLDFVADMDRVATELCEQVAGTVLAYTQSDEISLLLTDFGGRDTQPWFGGEVQKIVSTVAAIATAALGARRPGRPATFDARVFTVADPVDVANYFIWRQRDAVRNSIAMAAQAHFPHRRLQGVHSGGMQELLWSEAGVNWNDYPAGVRRGRVVTKVSGEKEFTYTHQRTGEERTVTARRSWWQVADAPHFTVAALLAGTIPPIASGGA</sequence>
<dbReference type="InterPro" id="IPR038469">
    <property type="entry name" value="tRNAHis_GuaTrfase_Thg1_sf"/>
</dbReference>
<keyword evidence="3" id="KW-1185">Reference proteome</keyword>
<proteinExistence type="predicted"/>
<reference evidence="2 3" key="1">
    <citation type="submission" date="2018-03" db="EMBL/GenBank/DDBJ databases">
        <title>Genomic Encyclopedia of Archaeal and Bacterial Type Strains, Phase II (KMG-II): from individual species to whole genera.</title>
        <authorList>
            <person name="Goeker M."/>
        </authorList>
    </citation>
    <scope>NUCLEOTIDE SEQUENCE [LARGE SCALE GENOMIC DNA]</scope>
    <source>
        <strain evidence="2 3">DSM 43146</strain>
    </source>
</reference>
<comment type="caution">
    <text evidence="2">The sequence shown here is derived from an EMBL/GenBank/DDBJ whole genome shotgun (WGS) entry which is preliminary data.</text>
</comment>
<evidence type="ECO:0000313" key="2">
    <source>
        <dbReference type="EMBL" id="PRX17647.1"/>
    </source>
</evidence>
<dbReference type="PANTHER" id="PTHR12729:SF1">
    <property type="entry name" value="TRNAHIS GUANYLYLTRANSFERASE CATALYTIC DOMAIN-CONTAINING PROTEIN"/>
    <property type="match status" value="1"/>
</dbReference>
<name>A0A2T0K438_9ACTN</name>
<dbReference type="GO" id="GO:0008193">
    <property type="term" value="F:tRNA guanylyltransferase activity"/>
    <property type="evidence" value="ECO:0007669"/>
    <property type="project" value="InterPro"/>
</dbReference>
<dbReference type="Pfam" id="PF04446">
    <property type="entry name" value="Thg1"/>
    <property type="match status" value="1"/>
</dbReference>
<organism evidence="2 3">
    <name type="scientific">Actinoplanes italicus</name>
    <dbReference type="NCBI Taxonomy" id="113567"/>
    <lineage>
        <taxon>Bacteria</taxon>
        <taxon>Bacillati</taxon>
        <taxon>Actinomycetota</taxon>
        <taxon>Actinomycetes</taxon>
        <taxon>Micromonosporales</taxon>
        <taxon>Micromonosporaceae</taxon>
        <taxon>Actinoplanes</taxon>
    </lineage>
</organism>
<dbReference type="RefSeq" id="WP_106325013.1">
    <property type="nucleotide sequence ID" value="NZ_BOMO01000139.1"/>
</dbReference>
<dbReference type="Gene3D" id="3.30.70.3000">
    <property type="match status" value="1"/>
</dbReference>
<evidence type="ECO:0000313" key="3">
    <source>
        <dbReference type="Proteomes" id="UP000239415"/>
    </source>
</evidence>
<accession>A0A2T0K438</accession>
<dbReference type="AlphaFoldDB" id="A0A2T0K438"/>